<evidence type="ECO:0000313" key="1">
    <source>
        <dbReference type="EMBL" id="MEJ8641418.1"/>
    </source>
</evidence>
<name>A0ABU8U0L4_9ACTN</name>
<comment type="caution">
    <text evidence="1">The sequence shown here is derived from an EMBL/GenBank/DDBJ whole genome shotgun (WGS) entry which is preliminary data.</text>
</comment>
<sequence>MSKPTNGFACAADDQDFTATAYRDGKATRRVTVKGTCACQTSGFKLKLELASPPIVPDELHVNLVEVKPTGTVTQVITPTDVEDTFEIADEVERVLIRNRNITVLIKEG</sequence>
<gene>
    <name evidence="1" type="ORF">WKI68_07860</name>
</gene>
<protein>
    <submittedName>
        <fullName evidence="1">Uncharacterized protein</fullName>
    </submittedName>
</protein>
<keyword evidence="2" id="KW-1185">Reference proteome</keyword>
<dbReference type="Proteomes" id="UP001382904">
    <property type="component" value="Unassembled WGS sequence"/>
</dbReference>
<organism evidence="1 2">
    <name type="scientific">Streptomyces caledonius</name>
    <dbReference type="NCBI Taxonomy" id="3134107"/>
    <lineage>
        <taxon>Bacteria</taxon>
        <taxon>Bacillati</taxon>
        <taxon>Actinomycetota</taxon>
        <taxon>Actinomycetes</taxon>
        <taxon>Kitasatosporales</taxon>
        <taxon>Streptomycetaceae</taxon>
        <taxon>Streptomyces</taxon>
    </lineage>
</organism>
<reference evidence="1 2" key="1">
    <citation type="submission" date="2024-03" db="EMBL/GenBank/DDBJ databases">
        <title>Novel Streptomyces species of biotechnological and ecological value are a feature of Machair soil.</title>
        <authorList>
            <person name="Prole J.R."/>
            <person name="Goodfellow M."/>
            <person name="Allenby N."/>
            <person name="Ward A.C."/>
        </authorList>
    </citation>
    <scope>NUCLEOTIDE SEQUENCE [LARGE SCALE GENOMIC DNA]</scope>
    <source>
        <strain evidence="1 2">MS1.HAVA.3</strain>
    </source>
</reference>
<dbReference type="EMBL" id="JBBKAM010000002">
    <property type="protein sequence ID" value="MEJ8641418.1"/>
    <property type="molecule type" value="Genomic_DNA"/>
</dbReference>
<proteinExistence type="predicted"/>
<accession>A0ABU8U0L4</accession>
<evidence type="ECO:0000313" key="2">
    <source>
        <dbReference type="Proteomes" id="UP001382904"/>
    </source>
</evidence>